<sequence>MHSGPEVGAQQGTVVQRWEPRPCWVQRAPAGGAAQHLGSVRLGSLERNQSPGWSLGTNSQWIPNTTANMKPATKRPVSSKNAKTPISAQILVPILWEKVLGRKTRRRAGSEEEQTSHFAAPESKNGELTRTLGEAGVPECHPHSPVVLYEHAAS</sequence>
<dbReference type="EMBL" id="WJEC01000919">
    <property type="protein sequence ID" value="KAF7480374.1"/>
    <property type="molecule type" value="Genomic_DNA"/>
</dbReference>
<proteinExistence type="predicted"/>
<feature type="compositionally biased region" description="Polar residues" evidence="1">
    <location>
        <begin position="48"/>
        <end position="68"/>
    </location>
</feature>
<protein>
    <submittedName>
        <fullName evidence="3">Uncharacterized protein</fullName>
    </submittedName>
</protein>
<dbReference type="Proteomes" id="UP000335636">
    <property type="component" value="Unassembled WGS sequence"/>
</dbReference>
<gene>
    <name evidence="2" type="ORF">GHT09_008381</name>
    <name evidence="3" type="ORF">MONAX_5E037700</name>
</gene>
<feature type="region of interest" description="Disordered" evidence="1">
    <location>
        <begin position="48"/>
        <end position="82"/>
    </location>
</feature>
<evidence type="ECO:0000313" key="3">
    <source>
        <dbReference type="EMBL" id="VTJ66702.1"/>
    </source>
</evidence>
<dbReference type="AlphaFoldDB" id="A0A5E4BDK4"/>
<dbReference type="Proteomes" id="UP000662637">
    <property type="component" value="Unassembled WGS sequence"/>
</dbReference>
<keyword evidence="4" id="KW-1185">Reference proteome</keyword>
<evidence type="ECO:0000313" key="4">
    <source>
        <dbReference type="Proteomes" id="UP000335636"/>
    </source>
</evidence>
<evidence type="ECO:0000256" key="1">
    <source>
        <dbReference type="SAM" id="MobiDB-lite"/>
    </source>
</evidence>
<name>A0A5E4BDK4_MARMO</name>
<organism evidence="3 4">
    <name type="scientific">Marmota monax</name>
    <name type="common">Woodchuck</name>
    <dbReference type="NCBI Taxonomy" id="9995"/>
    <lineage>
        <taxon>Eukaryota</taxon>
        <taxon>Metazoa</taxon>
        <taxon>Chordata</taxon>
        <taxon>Craniata</taxon>
        <taxon>Vertebrata</taxon>
        <taxon>Euteleostomi</taxon>
        <taxon>Mammalia</taxon>
        <taxon>Eutheria</taxon>
        <taxon>Euarchontoglires</taxon>
        <taxon>Glires</taxon>
        <taxon>Rodentia</taxon>
        <taxon>Sciuromorpha</taxon>
        <taxon>Sciuridae</taxon>
        <taxon>Xerinae</taxon>
        <taxon>Marmotini</taxon>
        <taxon>Marmota</taxon>
    </lineage>
</organism>
<reference evidence="3 4" key="1">
    <citation type="submission" date="2019-04" db="EMBL/GenBank/DDBJ databases">
        <authorList>
            <person name="Alioto T."/>
            <person name="Alioto T."/>
        </authorList>
    </citation>
    <scope>NUCLEOTIDE SEQUENCE [LARGE SCALE GENOMIC DNA]</scope>
</reference>
<dbReference type="EMBL" id="CABDUW010000355">
    <property type="protein sequence ID" value="VTJ66702.1"/>
    <property type="molecule type" value="Genomic_DNA"/>
</dbReference>
<evidence type="ECO:0000313" key="2">
    <source>
        <dbReference type="EMBL" id="KAF7480374.1"/>
    </source>
</evidence>
<feature type="region of interest" description="Disordered" evidence="1">
    <location>
        <begin position="103"/>
        <end position="154"/>
    </location>
</feature>
<accession>A0A5E4BDK4</accession>
<reference evidence="2" key="2">
    <citation type="submission" date="2020-08" db="EMBL/GenBank/DDBJ databases">
        <authorList>
            <person name="Shumante A."/>
            <person name="Zimin A.V."/>
            <person name="Puiu D."/>
            <person name="Salzberg S.L."/>
        </authorList>
    </citation>
    <scope>NUCLEOTIDE SEQUENCE</scope>
    <source>
        <strain evidence="2">WC2-LM</strain>
        <tissue evidence="2">Liver</tissue>
    </source>
</reference>